<dbReference type="STRING" id="690879.TSACC_2167"/>
<keyword evidence="6 16" id="KW-0812">Transmembrane</keyword>
<keyword evidence="7" id="KW-0547">Nucleotide-binding</keyword>
<evidence type="ECO:0000256" key="5">
    <source>
        <dbReference type="ARBA" id="ARBA00022679"/>
    </source>
</evidence>
<dbReference type="InterPro" id="IPR005702">
    <property type="entry name" value="Wzc-like_C"/>
</dbReference>
<dbReference type="InterPro" id="IPR003856">
    <property type="entry name" value="LPS_length_determ_N"/>
</dbReference>
<keyword evidence="14" id="KW-0175">Coiled coil</keyword>
<dbReference type="InParanoid" id="A0A146G2Q9"/>
<dbReference type="FunFam" id="3.40.50.300:FF:000527">
    <property type="entry name" value="Tyrosine-protein kinase etk"/>
    <property type="match status" value="1"/>
</dbReference>
<accession>A0A146G2Q9</accession>
<evidence type="ECO:0000256" key="8">
    <source>
        <dbReference type="ARBA" id="ARBA00022777"/>
    </source>
</evidence>
<evidence type="ECO:0000256" key="10">
    <source>
        <dbReference type="ARBA" id="ARBA00022989"/>
    </source>
</evidence>
<feature type="coiled-coil region" evidence="14">
    <location>
        <begin position="148"/>
        <end position="201"/>
    </location>
</feature>
<evidence type="ECO:0000256" key="13">
    <source>
        <dbReference type="ARBA" id="ARBA00053015"/>
    </source>
</evidence>
<feature type="region of interest" description="Disordered" evidence="15">
    <location>
        <begin position="690"/>
        <end position="718"/>
    </location>
</feature>
<feature type="domain" description="Polysaccharide chain length determinant N-terminal" evidence="17">
    <location>
        <begin position="15"/>
        <end position="101"/>
    </location>
</feature>
<dbReference type="Proteomes" id="UP000076023">
    <property type="component" value="Unassembled WGS sequence"/>
</dbReference>
<keyword evidence="20" id="KW-1185">Reference proteome</keyword>
<organism evidence="19 20">
    <name type="scientific">Terrimicrobium sacchariphilum</name>
    <dbReference type="NCBI Taxonomy" id="690879"/>
    <lineage>
        <taxon>Bacteria</taxon>
        <taxon>Pseudomonadati</taxon>
        <taxon>Verrucomicrobiota</taxon>
        <taxon>Terrimicrobiia</taxon>
        <taxon>Terrimicrobiales</taxon>
        <taxon>Terrimicrobiaceae</taxon>
        <taxon>Terrimicrobium</taxon>
    </lineage>
</organism>
<dbReference type="CDD" id="cd05387">
    <property type="entry name" value="BY-kinase"/>
    <property type="match status" value="1"/>
</dbReference>
<evidence type="ECO:0000313" key="20">
    <source>
        <dbReference type="Proteomes" id="UP000076023"/>
    </source>
</evidence>
<sequence length="718" mass="80927">MSLESPDSGEIKLHFLDYWRVIRVRLPLIILVLLLVVITAGVVTYFMPKQYASTVTMQIRQNDKVLQVFGQGGVQGLDPRFLATQFEIIQRKEILYPVIDALGLDRKWGMPSREQAYFRLVRMINIQEIRNTELIHITVFSTDNKEAMEIANRIAEEYQKRRLSEENEFLGKSLAQLQQEVEKQQAIVTKLQETMTRIRQETGIQDLNPDTADGGTQAENSILLQVEQQVSQESLRVAALRAKYDQVSKMTDEQIMRSLTTLEIEDPTITQLYPQFQEAASEEARMLNAGLGANHPNVKALRAKKEVMQRQLAEQTAILRKTLETNLAIAEQGLKSLQDKLDKVRSDWQTSKTSSIGYYEAKNNWLQARKVLEAAQTRLATEKMEQTIPQSPTTIWESAEISLVPAKPNVVLNMVLGVIVGLVFGVGLAFFIEYLDTSVKTMEDVESFLKVPVLAVIPKGISLLVNEAKDNADAEAYRILRTNIEFNRKNPDANTITMISGGAGEGKSTTMSNLASIFASGGYSTLIVDADLRRPSQHRIFGVENEVGLTDFLTTDVHLEEVVNQTKIDNLFLMTSGRLPADAVGILNSQRMVDLIEEVKHRFDIVFFDSPPILGVSDASVLSSAVDLTIIVVQHRRFPRAMLQRVKQAVLNVGGNILGVVLNNVDVRHDQHYQYYTSYYNYYYQKPQQQKADKKPAKKAPVSAVQQLNGEKDQEDTY</sequence>
<protein>
    <submittedName>
        <fullName evidence="19">Capsular exopolysaccharide family</fullName>
    </submittedName>
</protein>
<dbReference type="InterPro" id="IPR027417">
    <property type="entry name" value="P-loop_NTPase"/>
</dbReference>
<feature type="transmembrane region" description="Helical" evidence="16">
    <location>
        <begin position="26"/>
        <end position="47"/>
    </location>
</feature>
<feature type="domain" description="AAA" evidence="18">
    <location>
        <begin position="495"/>
        <end position="641"/>
    </location>
</feature>
<comment type="catalytic activity">
    <reaction evidence="13">
        <text>L-tyrosyl-[protein] + ATP = O-phospho-L-tyrosyl-[protein] + ADP + H(+)</text>
        <dbReference type="Rhea" id="RHEA:10596"/>
        <dbReference type="Rhea" id="RHEA-COMP:10136"/>
        <dbReference type="Rhea" id="RHEA-COMP:20101"/>
        <dbReference type="ChEBI" id="CHEBI:15378"/>
        <dbReference type="ChEBI" id="CHEBI:30616"/>
        <dbReference type="ChEBI" id="CHEBI:46858"/>
        <dbReference type="ChEBI" id="CHEBI:61978"/>
        <dbReference type="ChEBI" id="CHEBI:456216"/>
    </reaction>
</comment>
<comment type="similarity">
    <text evidence="2">Belongs to the etk/wzc family.</text>
</comment>
<dbReference type="GO" id="GO:0005524">
    <property type="term" value="F:ATP binding"/>
    <property type="evidence" value="ECO:0007669"/>
    <property type="project" value="UniProtKB-KW"/>
</dbReference>
<keyword evidence="11 16" id="KW-0472">Membrane</keyword>
<dbReference type="Gene3D" id="3.40.50.300">
    <property type="entry name" value="P-loop containing nucleotide triphosphate hydrolases"/>
    <property type="match status" value="1"/>
</dbReference>
<dbReference type="PANTHER" id="PTHR32309">
    <property type="entry name" value="TYROSINE-PROTEIN KINASE"/>
    <property type="match status" value="1"/>
</dbReference>
<dbReference type="NCBIfam" id="TIGR01007">
    <property type="entry name" value="eps_fam"/>
    <property type="match status" value="1"/>
</dbReference>
<proteinExistence type="inferred from homology"/>
<keyword evidence="12" id="KW-0829">Tyrosine-protein kinase</keyword>
<feature type="coiled-coil region" evidence="14">
    <location>
        <begin position="298"/>
        <end position="347"/>
    </location>
</feature>
<dbReference type="InterPro" id="IPR050445">
    <property type="entry name" value="Bact_polysacc_biosynth/exp"/>
</dbReference>
<evidence type="ECO:0000259" key="17">
    <source>
        <dbReference type="Pfam" id="PF02706"/>
    </source>
</evidence>
<dbReference type="Pfam" id="PF02706">
    <property type="entry name" value="Wzz"/>
    <property type="match status" value="1"/>
</dbReference>
<reference evidence="20" key="1">
    <citation type="journal article" date="2017" name="Genome Announc.">
        <title>Draft Genome Sequence of Terrimicrobium sacchariphilum NM-5T, a Facultative Anaerobic Soil Bacterium of the Class Spartobacteria.</title>
        <authorList>
            <person name="Qiu Y.L."/>
            <person name="Tourlousse D.M."/>
            <person name="Matsuura N."/>
            <person name="Ohashi A."/>
            <person name="Sekiguchi Y."/>
        </authorList>
    </citation>
    <scope>NUCLEOTIDE SEQUENCE [LARGE SCALE GENOMIC DNA]</scope>
    <source>
        <strain evidence="20">NM-5</strain>
    </source>
</reference>
<comment type="subcellular location">
    <subcellularLocation>
        <location evidence="1">Cell inner membrane</location>
        <topology evidence="1">Multi-pass membrane protein</topology>
    </subcellularLocation>
</comment>
<evidence type="ECO:0000256" key="6">
    <source>
        <dbReference type="ARBA" id="ARBA00022692"/>
    </source>
</evidence>
<evidence type="ECO:0000256" key="9">
    <source>
        <dbReference type="ARBA" id="ARBA00022840"/>
    </source>
</evidence>
<comment type="caution">
    <text evidence="19">The sequence shown here is derived from an EMBL/GenBank/DDBJ whole genome shotgun (WGS) entry which is preliminary data.</text>
</comment>
<dbReference type="GO" id="GO:0005886">
    <property type="term" value="C:plasma membrane"/>
    <property type="evidence" value="ECO:0007669"/>
    <property type="project" value="UniProtKB-SubCell"/>
</dbReference>
<keyword evidence="9" id="KW-0067">ATP-binding</keyword>
<evidence type="ECO:0000256" key="3">
    <source>
        <dbReference type="ARBA" id="ARBA00022475"/>
    </source>
</evidence>
<dbReference type="GO" id="GO:0042802">
    <property type="term" value="F:identical protein binding"/>
    <property type="evidence" value="ECO:0007669"/>
    <property type="project" value="UniProtKB-ARBA"/>
</dbReference>
<evidence type="ECO:0000256" key="1">
    <source>
        <dbReference type="ARBA" id="ARBA00004429"/>
    </source>
</evidence>
<gene>
    <name evidence="19" type="ORF">TSACC_2167</name>
</gene>
<name>A0A146G2Q9_TERSA</name>
<dbReference type="SUPFAM" id="SSF52540">
    <property type="entry name" value="P-loop containing nucleoside triphosphate hydrolases"/>
    <property type="match status" value="1"/>
</dbReference>
<dbReference type="RefSeq" id="WP_075077657.1">
    <property type="nucleotide sequence ID" value="NZ_BDCO01000002.1"/>
</dbReference>
<evidence type="ECO:0000256" key="7">
    <source>
        <dbReference type="ARBA" id="ARBA00022741"/>
    </source>
</evidence>
<evidence type="ECO:0000313" key="19">
    <source>
        <dbReference type="EMBL" id="GAT31773.1"/>
    </source>
</evidence>
<keyword evidence="3" id="KW-1003">Cell membrane</keyword>
<evidence type="ECO:0000256" key="15">
    <source>
        <dbReference type="SAM" id="MobiDB-lite"/>
    </source>
</evidence>
<dbReference type="OrthoDB" id="9794577at2"/>
<dbReference type="Pfam" id="PF13614">
    <property type="entry name" value="AAA_31"/>
    <property type="match status" value="1"/>
</dbReference>
<keyword evidence="10 16" id="KW-1133">Transmembrane helix</keyword>
<keyword evidence="8" id="KW-0418">Kinase</keyword>
<keyword evidence="4" id="KW-0997">Cell inner membrane</keyword>
<evidence type="ECO:0000259" key="18">
    <source>
        <dbReference type="Pfam" id="PF13614"/>
    </source>
</evidence>
<evidence type="ECO:0000256" key="2">
    <source>
        <dbReference type="ARBA" id="ARBA00008883"/>
    </source>
</evidence>
<keyword evidence="5" id="KW-0808">Transferase</keyword>
<evidence type="ECO:0000256" key="4">
    <source>
        <dbReference type="ARBA" id="ARBA00022519"/>
    </source>
</evidence>
<dbReference type="EMBL" id="BDCO01000002">
    <property type="protein sequence ID" value="GAT31773.1"/>
    <property type="molecule type" value="Genomic_DNA"/>
</dbReference>
<evidence type="ECO:0000256" key="11">
    <source>
        <dbReference type="ARBA" id="ARBA00023136"/>
    </source>
</evidence>
<evidence type="ECO:0000256" key="14">
    <source>
        <dbReference type="SAM" id="Coils"/>
    </source>
</evidence>
<dbReference type="AlphaFoldDB" id="A0A146G2Q9"/>
<dbReference type="PANTHER" id="PTHR32309:SF31">
    <property type="entry name" value="CAPSULAR EXOPOLYSACCHARIDE FAMILY"/>
    <property type="match status" value="1"/>
</dbReference>
<evidence type="ECO:0000256" key="12">
    <source>
        <dbReference type="ARBA" id="ARBA00023137"/>
    </source>
</evidence>
<dbReference type="InterPro" id="IPR025669">
    <property type="entry name" value="AAA_dom"/>
</dbReference>
<dbReference type="GO" id="GO:0004713">
    <property type="term" value="F:protein tyrosine kinase activity"/>
    <property type="evidence" value="ECO:0007669"/>
    <property type="project" value="UniProtKB-KW"/>
</dbReference>
<evidence type="ECO:0000256" key="16">
    <source>
        <dbReference type="SAM" id="Phobius"/>
    </source>
</evidence>
<feature type="transmembrane region" description="Helical" evidence="16">
    <location>
        <begin position="410"/>
        <end position="432"/>
    </location>
</feature>